<protein>
    <submittedName>
        <fullName evidence="5">DNA primase</fullName>
    </submittedName>
</protein>
<evidence type="ECO:0000313" key="5">
    <source>
        <dbReference type="EMBL" id="MBU9722163.1"/>
    </source>
</evidence>
<dbReference type="Proteomes" id="UP000790580">
    <property type="component" value="Unassembled WGS sequence"/>
</dbReference>
<keyword evidence="6" id="KW-1185">Reference proteome</keyword>
<dbReference type="EMBL" id="JAHQCR010000050">
    <property type="protein sequence ID" value="MBU9722163.1"/>
    <property type="molecule type" value="Genomic_DNA"/>
</dbReference>
<dbReference type="Gene3D" id="3.40.50.300">
    <property type="entry name" value="P-loop containing nucleotide triphosphate hydrolases"/>
    <property type="match status" value="1"/>
</dbReference>
<dbReference type="Pfam" id="PF19263">
    <property type="entry name" value="DUF5906"/>
    <property type="match status" value="1"/>
</dbReference>
<proteinExistence type="predicted"/>
<evidence type="ECO:0000259" key="4">
    <source>
        <dbReference type="PROSITE" id="PS51206"/>
    </source>
</evidence>
<comment type="caution">
    <text evidence="5">The sequence shown here is derived from an EMBL/GenBank/DDBJ whole genome shotgun (WGS) entry which is preliminary data.</text>
</comment>
<name>A0ABS6JUI7_9BACI</name>
<dbReference type="RefSeq" id="WP_088076404.1">
    <property type="nucleotide sequence ID" value="NZ_JAHQCR010000050.1"/>
</dbReference>
<evidence type="ECO:0000256" key="2">
    <source>
        <dbReference type="ARBA" id="ARBA00022801"/>
    </source>
</evidence>
<feature type="domain" description="SF3 helicase" evidence="4">
    <location>
        <begin position="296"/>
        <end position="493"/>
    </location>
</feature>
<gene>
    <name evidence="5" type="ORF">KS407_12025</name>
</gene>
<dbReference type="PANTHER" id="PTHR35372:SF2">
    <property type="entry name" value="SF3 HELICASE DOMAIN-CONTAINING PROTEIN"/>
    <property type="match status" value="1"/>
</dbReference>
<dbReference type="InterPro" id="IPR027417">
    <property type="entry name" value="P-loop_NTPase"/>
</dbReference>
<evidence type="ECO:0000256" key="3">
    <source>
        <dbReference type="ARBA" id="ARBA00022840"/>
    </source>
</evidence>
<dbReference type="SUPFAM" id="SSF52540">
    <property type="entry name" value="P-loop containing nucleoside triphosphate hydrolases"/>
    <property type="match status" value="1"/>
</dbReference>
<organism evidence="5 6">
    <name type="scientific">Evansella alkalicola</name>
    <dbReference type="NCBI Taxonomy" id="745819"/>
    <lineage>
        <taxon>Bacteria</taxon>
        <taxon>Bacillati</taxon>
        <taxon>Bacillota</taxon>
        <taxon>Bacilli</taxon>
        <taxon>Bacillales</taxon>
        <taxon>Bacillaceae</taxon>
        <taxon>Evansella</taxon>
    </lineage>
</organism>
<evidence type="ECO:0000256" key="1">
    <source>
        <dbReference type="ARBA" id="ARBA00022741"/>
    </source>
</evidence>
<dbReference type="PROSITE" id="PS51206">
    <property type="entry name" value="SF3_HELICASE_1"/>
    <property type="match status" value="1"/>
</dbReference>
<reference evidence="5 6" key="1">
    <citation type="submission" date="2021-06" db="EMBL/GenBank/DDBJ databases">
        <title>Bacillus sp. RD4P76, an endophyte from a halophyte.</title>
        <authorList>
            <person name="Sun J.-Q."/>
        </authorList>
    </citation>
    <scope>NUCLEOTIDE SEQUENCE [LARGE SCALE GENOMIC DNA]</scope>
    <source>
        <strain evidence="5 6">JCM 17098</strain>
    </source>
</reference>
<dbReference type="InterPro" id="IPR045455">
    <property type="entry name" value="NrS-1_pol-like_helicase"/>
</dbReference>
<evidence type="ECO:0000313" key="6">
    <source>
        <dbReference type="Proteomes" id="UP000790580"/>
    </source>
</evidence>
<keyword evidence="3" id="KW-0067">ATP-binding</keyword>
<keyword evidence="1" id="KW-0547">Nucleotide-binding</keyword>
<keyword evidence="2" id="KW-0378">Hydrolase</keyword>
<accession>A0ABS6JUI7</accession>
<dbReference type="InterPro" id="IPR014015">
    <property type="entry name" value="Helicase_SF3_DNA-vir"/>
</dbReference>
<sequence length="620" mass="72488">MQAKYIEFNEGDKHAVKNADIADTPDAFNDAGYLLTENDLVIDVDNIEKSVIEKIISMFNIKTQIVWTKRGAHFYFKKPNGFKGSKKVCPLGFEVEYKHIKNTPNGICIKQDGEMRKIQNEGFREDLPDIFFNYRKLDSLIGMDEGEGRNQALFQHRMKIHHLEQWQSIMRFINNHIFATPLDEKEFQNIIRDKVNMGRSDDPFEIAQYLIQRLKVHKYGGILYTYDGQKFLSTNDGDFIPIVTREVLGKPTRFIDEIIKQMEYQLFNIKDPENGWDIKLQNGILRQGRFIPIEYQEFTPYFINLKYNEDAEPVPIVEEYLDFLTEGDNSYKNYILETLAHILITDPDFKRSLAKFFIFVGGGGNGKGTLLTIIRKIVGTENCSSLSIEDMTKEQYFYSMQGKLVNLGDDIHDTPINHKQMKQLKNISTCDFLAIRKLFKQSSDVVMTTSLIFTSNHLLKSFEKSEAYKRRVDWCPMFGVPTKKDPKFIAKLTTKEALEYWLKLIIEAYERLYENCSFTECHKVKEFNIGYHETNNNCLAFLHDYHKSHFIGKRAPEAYEEYKVWAEENYGADSAISSRIFRETLKKEFDLDVYPKKINGKTARVYMAKEETKEIERRTN</sequence>
<dbReference type="InterPro" id="IPR051620">
    <property type="entry name" value="ORF904-like_C"/>
</dbReference>
<dbReference type="PANTHER" id="PTHR35372">
    <property type="entry name" value="ATP BINDING PROTEIN-RELATED"/>
    <property type="match status" value="1"/>
</dbReference>